<evidence type="ECO:0000256" key="2">
    <source>
        <dbReference type="ARBA" id="ARBA00004696"/>
    </source>
</evidence>
<dbReference type="Proteomes" id="UP000700212">
    <property type="component" value="Unassembled WGS sequence"/>
</dbReference>
<dbReference type="EMBL" id="DYTV01000069">
    <property type="protein sequence ID" value="HJH11174.1"/>
    <property type="molecule type" value="Genomic_DNA"/>
</dbReference>
<dbReference type="SUPFAM" id="SSF51366">
    <property type="entry name" value="Ribulose-phoshate binding barrel"/>
    <property type="match status" value="1"/>
</dbReference>
<dbReference type="GO" id="GO:0004640">
    <property type="term" value="F:phosphoribosylanthranilate isomerase activity"/>
    <property type="evidence" value="ECO:0007669"/>
    <property type="project" value="TreeGrafter"/>
</dbReference>
<evidence type="ECO:0000256" key="6">
    <source>
        <dbReference type="ARBA" id="ARBA00022822"/>
    </source>
</evidence>
<evidence type="ECO:0000259" key="10">
    <source>
        <dbReference type="Pfam" id="PF00218"/>
    </source>
</evidence>
<accession>A0A921NCN5</accession>
<dbReference type="NCBIfam" id="NF001377">
    <property type="entry name" value="PRK00278.2-4"/>
    <property type="match status" value="1"/>
</dbReference>
<keyword evidence="8 9" id="KW-0456">Lyase</keyword>
<comment type="caution">
    <text evidence="11">The sequence shown here is derived from an EMBL/GenBank/DDBJ whole genome shotgun (WGS) entry which is preliminary data.</text>
</comment>
<comment type="catalytic activity">
    <reaction evidence="1 9">
        <text>1-(2-carboxyphenylamino)-1-deoxy-D-ribulose 5-phosphate + H(+) = (1S,2R)-1-C-(indol-3-yl)glycerol 3-phosphate + CO2 + H2O</text>
        <dbReference type="Rhea" id="RHEA:23476"/>
        <dbReference type="ChEBI" id="CHEBI:15377"/>
        <dbReference type="ChEBI" id="CHEBI:15378"/>
        <dbReference type="ChEBI" id="CHEBI:16526"/>
        <dbReference type="ChEBI" id="CHEBI:58613"/>
        <dbReference type="ChEBI" id="CHEBI:58866"/>
        <dbReference type="EC" id="4.1.1.48"/>
    </reaction>
</comment>
<evidence type="ECO:0000256" key="1">
    <source>
        <dbReference type="ARBA" id="ARBA00001633"/>
    </source>
</evidence>
<name>A0A921NCN5_9BACL</name>
<protein>
    <recommendedName>
        <fullName evidence="9">Indole-3-glycerol phosphate synthase</fullName>
        <shortName evidence="9">IGPS</shortName>
        <ecNumber evidence="9">4.1.1.48</ecNumber>
    </recommendedName>
</protein>
<dbReference type="InterPro" id="IPR011060">
    <property type="entry name" value="RibuloseP-bd_barrel"/>
</dbReference>
<evidence type="ECO:0000256" key="8">
    <source>
        <dbReference type="ARBA" id="ARBA00023239"/>
    </source>
</evidence>
<dbReference type="EC" id="4.1.1.48" evidence="9"/>
<dbReference type="Pfam" id="PF00218">
    <property type="entry name" value="IGPS"/>
    <property type="match status" value="1"/>
</dbReference>
<keyword evidence="7 9" id="KW-0057">Aromatic amino acid biosynthesis</keyword>
<dbReference type="FunFam" id="3.20.20.70:FF:000024">
    <property type="entry name" value="Indole-3-glycerol phosphate synthase"/>
    <property type="match status" value="1"/>
</dbReference>
<proteinExistence type="inferred from homology"/>
<evidence type="ECO:0000313" key="11">
    <source>
        <dbReference type="EMBL" id="HJH11174.1"/>
    </source>
</evidence>
<dbReference type="CDD" id="cd00331">
    <property type="entry name" value="IGPS"/>
    <property type="match status" value="1"/>
</dbReference>
<dbReference type="GO" id="GO:0000162">
    <property type="term" value="P:L-tryptophan biosynthetic process"/>
    <property type="evidence" value="ECO:0007669"/>
    <property type="project" value="UniProtKB-UniRule"/>
</dbReference>
<evidence type="ECO:0000256" key="3">
    <source>
        <dbReference type="ARBA" id="ARBA00008737"/>
    </source>
</evidence>
<feature type="domain" description="Indole-3-glycerol phosphate synthase" evidence="10">
    <location>
        <begin position="11"/>
        <end position="246"/>
    </location>
</feature>
<comment type="pathway">
    <text evidence="2 9">Amino-acid biosynthesis; L-tryptophan biosynthesis; L-tryptophan from chorismate: step 4/5.</text>
</comment>
<dbReference type="InterPro" id="IPR013785">
    <property type="entry name" value="Aldolase_TIM"/>
</dbReference>
<dbReference type="AlphaFoldDB" id="A0A921NCN5"/>
<dbReference type="InterPro" id="IPR045186">
    <property type="entry name" value="Indole-3-glycerol_P_synth"/>
</dbReference>
<comment type="similarity">
    <text evidence="3 9">Belongs to the TrpC family.</text>
</comment>
<dbReference type="InterPro" id="IPR001468">
    <property type="entry name" value="Indole-3-GlycerolPSynthase_CS"/>
</dbReference>
<keyword evidence="6 9" id="KW-0822">Tryptophan biosynthesis</keyword>
<reference evidence="11" key="1">
    <citation type="journal article" date="2021" name="PeerJ">
        <title>Extensive microbial diversity within the chicken gut microbiome revealed by metagenomics and culture.</title>
        <authorList>
            <person name="Gilroy R."/>
            <person name="Ravi A."/>
            <person name="Getino M."/>
            <person name="Pursley I."/>
            <person name="Horton D.L."/>
            <person name="Alikhan N.F."/>
            <person name="Baker D."/>
            <person name="Gharbi K."/>
            <person name="Hall N."/>
            <person name="Watson M."/>
            <person name="Adriaenssens E.M."/>
            <person name="Foster-Nyarko E."/>
            <person name="Jarju S."/>
            <person name="Secka A."/>
            <person name="Antonio M."/>
            <person name="Oren A."/>
            <person name="Chaudhuri R.R."/>
            <person name="La Ragione R."/>
            <person name="Hildebrand F."/>
            <person name="Pallen M.J."/>
        </authorList>
    </citation>
    <scope>NUCLEOTIDE SEQUENCE</scope>
    <source>
        <strain evidence="11">CHK160-4876</strain>
    </source>
</reference>
<evidence type="ECO:0000256" key="5">
    <source>
        <dbReference type="ARBA" id="ARBA00022793"/>
    </source>
</evidence>
<evidence type="ECO:0000256" key="9">
    <source>
        <dbReference type="HAMAP-Rule" id="MF_00134"/>
    </source>
</evidence>
<reference evidence="11" key="2">
    <citation type="submission" date="2021-09" db="EMBL/GenBank/DDBJ databases">
        <authorList>
            <person name="Gilroy R."/>
        </authorList>
    </citation>
    <scope>NUCLEOTIDE SEQUENCE</scope>
    <source>
        <strain evidence="11">CHK160-4876</strain>
    </source>
</reference>
<gene>
    <name evidence="9 11" type="primary">trpC</name>
    <name evidence="11" type="ORF">K8V30_05680</name>
</gene>
<evidence type="ECO:0000256" key="7">
    <source>
        <dbReference type="ARBA" id="ARBA00023141"/>
    </source>
</evidence>
<dbReference type="HAMAP" id="MF_00134_B">
    <property type="entry name" value="IGPS_B"/>
    <property type="match status" value="1"/>
</dbReference>
<dbReference type="Gene3D" id="3.20.20.70">
    <property type="entry name" value="Aldolase class I"/>
    <property type="match status" value="1"/>
</dbReference>
<dbReference type="GO" id="GO:0004425">
    <property type="term" value="F:indole-3-glycerol-phosphate synthase activity"/>
    <property type="evidence" value="ECO:0007669"/>
    <property type="project" value="UniProtKB-UniRule"/>
</dbReference>
<dbReference type="PANTHER" id="PTHR22854">
    <property type="entry name" value="TRYPTOPHAN BIOSYNTHESIS PROTEIN"/>
    <property type="match status" value="1"/>
</dbReference>
<organism evidence="11 12">
    <name type="scientific">Metalysinibacillus jejuensis</name>
    <dbReference type="NCBI Taxonomy" id="914327"/>
    <lineage>
        <taxon>Bacteria</taxon>
        <taxon>Bacillati</taxon>
        <taxon>Bacillota</taxon>
        <taxon>Bacilli</taxon>
        <taxon>Bacillales</taxon>
        <taxon>Caryophanaceae</taxon>
        <taxon>Metalysinibacillus</taxon>
    </lineage>
</organism>
<sequence>MTILQKILATKEQEIAEFPSTFPKRTVPLVPFFDVDHPKLALIAEIKRASPSKGIINGEIDPVAQAIKYEKAGAKAISVLTDETYFKGTMADMAAVKQAVHTSVLNKDFIISTQQIDRAYAYGADMILLIVAALNDASLRHLYTYARNLQLDVLVETHTAQEFERACALGARIIGINHRDLHDFSVDITRSGAILQNQRFADKMIIAESGIVTQKDVLTLSTYGIDGILVGETLMRAQDAYALAQQLQVPRHAH</sequence>
<evidence type="ECO:0000256" key="4">
    <source>
        <dbReference type="ARBA" id="ARBA00022605"/>
    </source>
</evidence>
<dbReference type="InterPro" id="IPR013798">
    <property type="entry name" value="Indole-3-glycerol_P_synth_dom"/>
</dbReference>
<evidence type="ECO:0000313" key="12">
    <source>
        <dbReference type="Proteomes" id="UP000700212"/>
    </source>
</evidence>
<keyword evidence="5 9" id="KW-0210">Decarboxylase</keyword>
<dbReference type="PANTHER" id="PTHR22854:SF2">
    <property type="entry name" value="INDOLE-3-GLYCEROL-PHOSPHATE SYNTHASE"/>
    <property type="match status" value="1"/>
</dbReference>
<dbReference type="PROSITE" id="PS00614">
    <property type="entry name" value="IGPS"/>
    <property type="match status" value="1"/>
</dbReference>
<keyword evidence="4 9" id="KW-0028">Amino-acid biosynthesis</keyword>